<dbReference type="EMBL" id="JAQQXQ010000012">
    <property type="protein sequence ID" value="MDC8755685.1"/>
    <property type="molecule type" value="Genomic_DNA"/>
</dbReference>
<evidence type="ECO:0000313" key="2">
    <source>
        <dbReference type="EMBL" id="MDC8755685.1"/>
    </source>
</evidence>
<protein>
    <submittedName>
        <fullName evidence="2">Uncharacterized protein</fullName>
    </submittedName>
</protein>
<sequence length="195" mass="20900">MGGLDPSIPADDRTFRSSGGGTAGQRSCRAFTVLRRRVDGSINAARRRHRAQRAFAQSIRVAGAICVAGLSLSNASPQDTVRPLLAEQQVRISLADVRNDILPVSDLSRQGERLILCRSSIDGSFSELVDTTTETVGAGEFVHIVTDIISVEGKTASVAMIFQARNARGLTIIREARASIDLRSCAASDLFIPSF</sequence>
<evidence type="ECO:0000313" key="3">
    <source>
        <dbReference type="Proteomes" id="UP001216558"/>
    </source>
</evidence>
<dbReference type="Proteomes" id="UP001216558">
    <property type="component" value="Unassembled WGS sequence"/>
</dbReference>
<feature type="region of interest" description="Disordered" evidence="1">
    <location>
        <begin position="1"/>
        <end position="25"/>
    </location>
</feature>
<name>A0ABT5JTE9_9SPHN</name>
<accession>A0ABT5JTE9</accession>
<organism evidence="2 3">
    <name type="scientific">Erythrobacter fulvus</name>
    <dbReference type="NCBI Taxonomy" id="2987523"/>
    <lineage>
        <taxon>Bacteria</taxon>
        <taxon>Pseudomonadati</taxon>
        <taxon>Pseudomonadota</taxon>
        <taxon>Alphaproteobacteria</taxon>
        <taxon>Sphingomonadales</taxon>
        <taxon>Erythrobacteraceae</taxon>
        <taxon>Erythrobacter/Porphyrobacter group</taxon>
        <taxon>Erythrobacter</taxon>
    </lineage>
</organism>
<evidence type="ECO:0000256" key="1">
    <source>
        <dbReference type="SAM" id="MobiDB-lite"/>
    </source>
</evidence>
<proteinExistence type="predicted"/>
<keyword evidence="3" id="KW-1185">Reference proteome</keyword>
<comment type="caution">
    <text evidence="2">The sequence shown here is derived from an EMBL/GenBank/DDBJ whole genome shotgun (WGS) entry which is preliminary data.</text>
</comment>
<gene>
    <name evidence="2" type="ORF">OIK40_13625</name>
</gene>
<reference evidence="2 3" key="1">
    <citation type="submission" date="2022-10" db="EMBL/GenBank/DDBJ databases">
        <title>Erythrobacter sp. sf7 Genome sequencing.</title>
        <authorList>
            <person name="Park S."/>
        </authorList>
    </citation>
    <scope>NUCLEOTIDE SEQUENCE [LARGE SCALE GENOMIC DNA]</scope>
    <source>
        <strain evidence="3">sf7</strain>
    </source>
</reference>